<evidence type="ECO:0000256" key="4">
    <source>
        <dbReference type="PIRSR" id="PIRSR005739-1"/>
    </source>
</evidence>
<dbReference type="CDD" id="cd02440">
    <property type="entry name" value="AdoMet_MTases"/>
    <property type="match status" value="1"/>
</dbReference>
<evidence type="ECO:0000313" key="8">
    <source>
        <dbReference type="Proteomes" id="UP000019277"/>
    </source>
</evidence>
<dbReference type="Pfam" id="PF08100">
    <property type="entry name" value="Dimerisation"/>
    <property type="match status" value="1"/>
</dbReference>
<gene>
    <name evidence="7" type="ORF">UO65_1311</name>
</gene>
<accession>W7ISI2</accession>
<evidence type="ECO:0000259" key="6">
    <source>
        <dbReference type="Pfam" id="PF08100"/>
    </source>
</evidence>
<dbReference type="PROSITE" id="PS51683">
    <property type="entry name" value="SAM_OMT_II"/>
    <property type="match status" value="1"/>
</dbReference>
<dbReference type="InterPro" id="IPR036390">
    <property type="entry name" value="WH_DNA-bd_sf"/>
</dbReference>
<evidence type="ECO:0000313" key="7">
    <source>
        <dbReference type="EMBL" id="EWC63313.1"/>
    </source>
</evidence>
<dbReference type="GO" id="GO:0046983">
    <property type="term" value="F:protein dimerization activity"/>
    <property type="evidence" value="ECO:0007669"/>
    <property type="project" value="InterPro"/>
</dbReference>
<dbReference type="InterPro" id="IPR012967">
    <property type="entry name" value="COMT_dimerisation"/>
</dbReference>
<dbReference type="InterPro" id="IPR029063">
    <property type="entry name" value="SAM-dependent_MTases_sf"/>
</dbReference>
<keyword evidence="8" id="KW-1185">Reference proteome</keyword>
<dbReference type="SUPFAM" id="SSF46785">
    <property type="entry name" value="Winged helix' DNA-binding domain"/>
    <property type="match status" value="1"/>
</dbReference>
<evidence type="ECO:0000256" key="3">
    <source>
        <dbReference type="ARBA" id="ARBA00022691"/>
    </source>
</evidence>
<evidence type="ECO:0000259" key="5">
    <source>
        <dbReference type="Pfam" id="PF00891"/>
    </source>
</evidence>
<evidence type="ECO:0000256" key="2">
    <source>
        <dbReference type="ARBA" id="ARBA00022679"/>
    </source>
</evidence>
<dbReference type="PATRIC" id="fig|909613.9.peg.1326"/>
<keyword evidence="2 7" id="KW-0808">Transferase</keyword>
<protein>
    <submittedName>
        <fullName evidence="7">O-methyltransferase</fullName>
    </submittedName>
</protein>
<dbReference type="Proteomes" id="UP000019277">
    <property type="component" value="Unassembled WGS sequence"/>
</dbReference>
<dbReference type="InterPro" id="IPR036388">
    <property type="entry name" value="WH-like_DNA-bd_sf"/>
</dbReference>
<evidence type="ECO:0000256" key="1">
    <source>
        <dbReference type="ARBA" id="ARBA00022603"/>
    </source>
</evidence>
<dbReference type="Gene3D" id="1.10.10.10">
    <property type="entry name" value="Winged helix-like DNA-binding domain superfamily/Winged helix DNA-binding domain"/>
    <property type="match status" value="1"/>
</dbReference>
<feature type="active site" description="Proton acceptor" evidence="4">
    <location>
        <position position="256"/>
    </location>
</feature>
<dbReference type="Pfam" id="PF00891">
    <property type="entry name" value="Methyltransf_2"/>
    <property type="match status" value="1"/>
</dbReference>
<dbReference type="GO" id="GO:0008171">
    <property type="term" value="F:O-methyltransferase activity"/>
    <property type="evidence" value="ECO:0007669"/>
    <property type="project" value="InterPro"/>
</dbReference>
<dbReference type="AlphaFoldDB" id="W7ISI2"/>
<dbReference type="RefSeq" id="WP_052020804.1">
    <property type="nucleotide sequence ID" value="NZ_AYXG01000048.1"/>
</dbReference>
<feature type="domain" description="O-methyltransferase dimerisation" evidence="6">
    <location>
        <begin position="25"/>
        <end position="98"/>
    </location>
</feature>
<dbReference type="EMBL" id="AYXG01000048">
    <property type="protein sequence ID" value="EWC63313.1"/>
    <property type="molecule type" value="Genomic_DNA"/>
</dbReference>
<comment type="caution">
    <text evidence="7">The sequence shown here is derived from an EMBL/GenBank/DDBJ whole genome shotgun (WGS) entry which is preliminary data.</text>
</comment>
<proteinExistence type="predicted"/>
<dbReference type="PANTHER" id="PTHR43712:SF2">
    <property type="entry name" value="O-METHYLTRANSFERASE CICE"/>
    <property type="match status" value="1"/>
</dbReference>
<dbReference type="InterPro" id="IPR001077">
    <property type="entry name" value="COMT_C"/>
</dbReference>
<organism evidence="7 8">
    <name type="scientific">Actinokineospora spheciospongiae</name>
    <dbReference type="NCBI Taxonomy" id="909613"/>
    <lineage>
        <taxon>Bacteria</taxon>
        <taxon>Bacillati</taxon>
        <taxon>Actinomycetota</taxon>
        <taxon>Actinomycetes</taxon>
        <taxon>Pseudonocardiales</taxon>
        <taxon>Pseudonocardiaceae</taxon>
        <taxon>Actinokineospora</taxon>
    </lineage>
</organism>
<dbReference type="InterPro" id="IPR016461">
    <property type="entry name" value="COMT-like"/>
</dbReference>
<keyword evidence="1 7" id="KW-0489">Methyltransferase</keyword>
<keyword evidence="3" id="KW-0949">S-adenosyl-L-methionine</keyword>
<dbReference type="Gene3D" id="1.10.287.1350">
    <property type="match status" value="1"/>
</dbReference>
<dbReference type="OrthoDB" id="3804952at2"/>
<dbReference type="eggNOG" id="COG2226">
    <property type="taxonomic scope" value="Bacteria"/>
</dbReference>
<dbReference type="SUPFAM" id="SSF53335">
    <property type="entry name" value="S-adenosyl-L-methionine-dependent methyltransferases"/>
    <property type="match status" value="1"/>
</dbReference>
<dbReference type="STRING" id="909613.UO65_1311"/>
<dbReference type="PANTHER" id="PTHR43712">
    <property type="entry name" value="PUTATIVE (AFU_ORTHOLOGUE AFUA_4G14580)-RELATED"/>
    <property type="match status" value="1"/>
</dbReference>
<feature type="domain" description="O-methyltransferase C-terminal" evidence="5">
    <location>
        <begin position="122"/>
        <end position="331"/>
    </location>
</feature>
<dbReference type="PIRSF" id="PIRSF005739">
    <property type="entry name" value="O-mtase"/>
    <property type="match status" value="1"/>
</dbReference>
<dbReference type="GO" id="GO:0032259">
    <property type="term" value="P:methylation"/>
    <property type="evidence" value="ECO:0007669"/>
    <property type="project" value="UniProtKB-KW"/>
</dbReference>
<sequence>MTTTEDRAEQAVAPGPTSAVDLFRTITAHHESSAVHVAAKLGIADLIGDGAATHEELAGHTGANPDALLRLLRLLVSAGVLVEPEQTRFTLTAKGRHLRTDVPDSLHPFALMMASPHHQHRWGELEDCVRNGRSVMEKEKHANPFAQMPEHMLEILGRAMTFFVTYTADAVVSTYDFTQFGTLVEVGAGRGILLSAILAANPKLKGVLFELPYMVEHARARLADSDVLSRCDLVTGDFFESVPEGGDAYLLNNVLHDWSDQRSVEILVNCHAAMRPGAKLLIVETLYPAQFDSSIPSQIAARSDVNMLLNTGAKERSRVDFAALVKAAGFELQRILPIRPAWSGVASSSVVEAVRR</sequence>
<name>W7ISI2_9PSEU</name>
<dbReference type="Gene3D" id="3.40.50.150">
    <property type="entry name" value="Vaccinia Virus protein VP39"/>
    <property type="match status" value="1"/>
</dbReference>
<reference evidence="7 8" key="1">
    <citation type="journal article" date="2014" name="Genome Announc.">
        <title>Draft Genome Sequence of the Antitrypanosomally Active Sponge-Associated Bacterium Actinokineospora sp. Strain EG49.</title>
        <authorList>
            <person name="Harjes J."/>
            <person name="Ryu T."/>
            <person name="Abdelmohsen U.R."/>
            <person name="Moitinho-Silva L."/>
            <person name="Horn H."/>
            <person name="Ravasi T."/>
            <person name="Hentschel U."/>
        </authorList>
    </citation>
    <scope>NUCLEOTIDE SEQUENCE [LARGE SCALE GENOMIC DNA]</scope>
    <source>
        <strain evidence="7 8">EG49</strain>
    </source>
</reference>